<keyword evidence="3" id="KW-0804">Transcription</keyword>
<accession>A0A7C9LNG6</accession>
<dbReference type="PANTHER" id="PTHR30055:SF146">
    <property type="entry name" value="HTH-TYPE TRANSCRIPTIONAL DUAL REGULATOR CECR"/>
    <property type="match status" value="1"/>
</dbReference>
<dbReference type="FunFam" id="1.10.10.60:FF:000141">
    <property type="entry name" value="TetR family transcriptional regulator"/>
    <property type="match status" value="1"/>
</dbReference>
<evidence type="ECO:0000256" key="4">
    <source>
        <dbReference type="PROSITE-ProRule" id="PRU00335"/>
    </source>
</evidence>
<dbReference type="InterPro" id="IPR009057">
    <property type="entry name" value="Homeodomain-like_sf"/>
</dbReference>
<dbReference type="Gene3D" id="1.10.10.60">
    <property type="entry name" value="Homeodomain-like"/>
    <property type="match status" value="1"/>
</dbReference>
<feature type="domain" description="HTH tetR-type" evidence="5">
    <location>
        <begin position="11"/>
        <end position="71"/>
    </location>
</feature>
<evidence type="ECO:0000313" key="7">
    <source>
        <dbReference type="Proteomes" id="UP000483078"/>
    </source>
</evidence>
<sequence>MTARDMQIHRGRKFDQVLDGARQVFLSDGFEGASVDEIARVSRVSKATIYSYFADKRQMFTEVVRSECNRQAELALKLIDKDRPPQEVLTEAARQLLGIVLSDFSQRVFRICVAEADRFPELGRAFYESGPVLGRRRLCEYLRAAEARGELAIDDFDLAADQFAELCKATLWSRAVFGIQSEFDEAEIDRIAGEASKTFLARYGA</sequence>
<keyword evidence="1" id="KW-0805">Transcription regulation</keyword>
<dbReference type="InterPro" id="IPR023772">
    <property type="entry name" value="DNA-bd_HTH_TetR-type_CS"/>
</dbReference>
<comment type="caution">
    <text evidence="6">The sequence shown here is derived from an EMBL/GenBank/DDBJ whole genome shotgun (WGS) entry which is preliminary data.</text>
</comment>
<dbReference type="SUPFAM" id="SSF48498">
    <property type="entry name" value="Tetracyclin repressor-like, C-terminal domain"/>
    <property type="match status" value="1"/>
</dbReference>
<dbReference type="Gene3D" id="1.10.357.10">
    <property type="entry name" value="Tetracycline Repressor, domain 2"/>
    <property type="match status" value="1"/>
</dbReference>
<dbReference type="InterPro" id="IPR039536">
    <property type="entry name" value="TetR_C_Proteobacteria"/>
</dbReference>
<dbReference type="PROSITE" id="PS01081">
    <property type="entry name" value="HTH_TETR_1"/>
    <property type="match status" value="1"/>
</dbReference>
<dbReference type="GO" id="GO:0000976">
    <property type="term" value="F:transcription cis-regulatory region binding"/>
    <property type="evidence" value="ECO:0007669"/>
    <property type="project" value="TreeGrafter"/>
</dbReference>
<dbReference type="InterPro" id="IPR050109">
    <property type="entry name" value="HTH-type_TetR-like_transc_reg"/>
</dbReference>
<dbReference type="SUPFAM" id="SSF46689">
    <property type="entry name" value="Homeodomain-like"/>
    <property type="match status" value="1"/>
</dbReference>
<evidence type="ECO:0000256" key="3">
    <source>
        <dbReference type="ARBA" id="ARBA00023163"/>
    </source>
</evidence>
<name>A0A7C9LNG6_9RHOB</name>
<feature type="DNA-binding region" description="H-T-H motif" evidence="4">
    <location>
        <begin position="34"/>
        <end position="53"/>
    </location>
</feature>
<dbReference type="Pfam" id="PF00440">
    <property type="entry name" value="TetR_N"/>
    <property type="match status" value="1"/>
</dbReference>
<dbReference type="InterPro" id="IPR036271">
    <property type="entry name" value="Tet_transcr_reg_TetR-rel_C_sf"/>
</dbReference>
<evidence type="ECO:0000256" key="1">
    <source>
        <dbReference type="ARBA" id="ARBA00023015"/>
    </source>
</evidence>
<dbReference type="Proteomes" id="UP000483078">
    <property type="component" value="Unassembled WGS sequence"/>
</dbReference>
<keyword evidence="2 4" id="KW-0238">DNA-binding</keyword>
<dbReference type="Pfam" id="PF14246">
    <property type="entry name" value="TetR_C_7"/>
    <property type="match status" value="1"/>
</dbReference>
<dbReference type="InterPro" id="IPR001647">
    <property type="entry name" value="HTH_TetR"/>
</dbReference>
<organism evidence="6 7">
    <name type="scientific">Sediminimonas qiaohouensis</name>
    <dbReference type="NCBI Taxonomy" id="552061"/>
    <lineage>
        <taxon>Bacteria</taxon>
        <taxon>Pseudomonadati</taxon>
        <taxon>Pseudomonadota</taxon>
        <taxon>Alphaproteobacteria</taxon>
        <taxon>Rhodobacterales</taxon>
        <taxon>Roseobacteraceae</taxon>
        <taxon>Sediminimonas</taxon>
    </lineage>
</organism>
<dbReference type="PANTHER" id="PTHR30055">
    <property type="entry name" value="HTH-TYPE TRANSCRIPTIONAL REGULATOR RUTR"/>
    <property type="match status" value="1"/>
</dbReference>
<evidence type="ECO:0000259" key="5">
    <source>
        <dbReference type="PROSITE" id="PS50977"/>
    </source>
</evidence>
<dbReference type="AlphaFoldDB" id="A0A7C9LNG6"/>
<evidence type="ECO:0000313" key="6">
    <source>
        <dbReference type="EMBL" id="MTJ04500.1"/>
    </source>
</evidence>
<reference evidence="6 7" key="1">
    <citation type="submission" date="2019-06" db="EMBL/GenBank/DDBJ databases">
        <title>Enrichment of Autotrophic Halophilic Microorganisms from Red Sea Brine Pool Using Microbial Electrosynthesis System.</title>
        <authorList>
            <person name="Alqahtani M.F."/>
            <person name="Bajracharya S."/>
            <person name="Katuri K.P."/>
            <person name="Ali M."/>
            <person name="Saikaly P.E."/>
        </authorList>
    </citation>
    <scope>NUCLEOTIDE SEQUENCE [LARGE SCALE GENOMIC DNA]</scope>
    <source>
        <strain evidence="6">MES6</strain>
    </source>
</reference>
<dbReference type="PRINTS" id="PR00455">
    <property type="entry name" value="HTHTETR"/>
</dbReference>
<evidence type="ECO:0000256" key="2">
    <source>
        <dbReference type="ARBA" id="ARBA00023125"/>
    </source>
</evidence>
<gene>
    <name evidence="6" type="ORF">FH759_07400</name>
</gene>
<protein>
    <submittedName>
        <fullName evidence="6">TetR/AcrR family transcriptional regulator</fullName>
    </submittedName>
</protein>
<proteinExistence type="predicted"/>
<dbReference type="GO" id="GO:0003700">
    <property type="term" value="F:DNA-binding transcription factor activity"/>
    <property type="evidence" value="ECO:0007669"/>
    <property type="project" value="TreeGrafter"/>
</dbReference>
<dbReference type="EMBL" id="VENJ01000009">
    <property type="protein sequence ID" value="MTJ04500.1"/>
    <property type="molecule type" value="Genomic_DNA"/>
</dbReference>
<dbReference type="PROSITE" id="PS50977">
    <property type="entry name" value="HTH_TETR_2"/>
    <property type="match status" value="1"/>
</dbReference>